<organism evidence="1 2">
    <name type="scientific">Grifola frondosa</name>
    <name type="common">Maitake</name>
    <name type="synonym">Polyporus frondosus</name>
    <dbReference type="NCBI Taxonomy" id="5627"/>
    <lineage>
        <taxon>Eukaryota</taxon>
        <taxon>Fungi</taxon>
        <taxon>Dikarya</taxon>
        <taxon>Basidiomycota</taxon>
        <taxon>Agaricomycotina</taxon>
        <taxon>Agaricomycetes</taxon>
        <taxon>Polyporales</taxon>
        <taxon>Grifolaceae</taxon>
        <taxon>Grifola</taxon>
    </lineage>
</organism>
<dbReference type="Proteomes" id="UP000092993">
    <property type="component" value="Unassembled WGS sequence"/>
</dbReference>
<dbReference type="EMBL" id="LUGG01000006">
    <property type="protein sequence ID" value="OBZ73580.1"/>
    <property type="molecule type" value="Genomic_DNA"/>
</dbReference>
<sequence>MLNLRFEQAAPFVYVPAQQRGRFLRGKEGRNAKFGARRMVVEEDSGGAVGSFGQISASTEEMNETMAQVGRGKIRLDANWRR</sequence>
<keyword evidence="2" id="KW-1185">Reference proteome</keyword>
<name>A0A1C7M9I9_GRIFR</name>
<evidence type="ECO:0000313" key="1">
    <source>
        <dbReference type="EMBL" id="OBZ73580.1"/>
    </source>
</evidence>
<comment type="caution">
    <text evidence="1">The sequence shown here is derived from an EMBL/GenBank/DDBJ whole genome shotgun (WGS) entry which is preliminary data.</text>
</comment>
<reference evidence="1 2" key="1">
    <citation type="submission" date="2016-03" db="EMBL/GenBank/DDBJ databases">
        <title>Whole genome sequencing of Grifola frondosa 9006-11.</title>
        <authorList>
            <person name="Min B."/>
            <person name="Park H."/>
            <person name="Kim J.-G."/>
            <person name="Cho H."/>
            <person name="Oh Y.-L."/>
            <person name="Kong W.-S."/>
            <person name="Choi I.-G."/>
        </authorList>
    </citation>
    <scope>NUCLEOTIDE SEQUENCE [LARGE SCALE GENOMIC DNA]</scope>
    <source>
        <strain evidence="1 2">9006-11</strain>
    </source>
</reference>
<proteinExistence type="predicted"/>
<accession>A0A1C7M9I9</accession>
<evidence type="ECO:0000313" key="2">
    <source>
        <dbReference type="Proteomes" id="UP000092993"/>
    </source>
</evidence>
<dbReference type="AlphaFoldDB" id="A0A1C7M9I9"/>
<gene>
    <name evidence="1" type="ORF">A0H81_05997</name>
</gene>
<protein>
    <submittedName>
        <fullName evidence="1">Uncharacterized protein</fullName>
    </submittedName>
</protein>